<dbReference type="Gene3D" id="2.40.160.10">
    <property type="entry name" value="Porin"/>
    <property type="match status" value="1"/>
</dbReference>
<reference evidence="3" key="1">
    <citation type="submission" date="2016-10" db="EMBL/GenBank/DDBJ databases">
        <authorList>
            <person name="Varghese N."/>
            <person name="Submissions S."/>
        </authorList>
    </citation>
    <scope>NUCLEOTIDE SEQUENCE [LARGE SCALE GENOMIC DNA]</scope>
    <source>
        <strain evidence="3">DSM 23445</strain>
    </source>
</reference>
<dbReference type="Proteomes" id="UP000199673">
    <property type="component" value="Unassembled WGS sequence"/>
</dbReference>
<keyword evidence="3" id="KW-1185">Reference proteome</keyword>
<proteinExistence type="predicted"/>
<sequence length="449" mass="51399">MRRFLFGFLILVQFSVFAQQPEKKLKVSPDVHFRMFWMNTAYPNEEYKEDYALGSSLNLGAKLYYDKNWEFRVGYRVFGNLWSSDLLAPDPISRGNNRYEVGLFDLLNEEDRFFGKLENLSVGYSTSTWGVTVGRMPIESDWINAQDGRLSPTGVEGGNVWLSTANKWKFSAWGISKMSVRGTSEWLLVGESIGVFPVGRNPDGEASQYAGKTESDWIGILEAKKAWEHIDLSVSNTIVQNISNTLWIQGNRKWTHESTGVVWLWGIQTGFQSGLGNGGNGNQLFRYKNPKDKNWVVSTRVGFNNSAWNLHLNYSKVGGKGLWLSPREWGKDAWFTFIPRERNEGFGSLDALTAFAEYSIPNSSIKPFFHFGFHWLPALDSPSENKYNMPSYRQINLGVKYSPAVISKLDFQLLLMNKEALVNQDLKPTQEYNKVRMIHINAIVNWRWN</sequence>
<dbReference type="InterPro" id="IPR023614">
    <property type="entry name" value="Porin_dom_sf"/>
</dbReference>
<keyword evidence="1" id="KW-0732">Signal</keyword>
<evidence type="ECO:0000256" key="1">
    <source>
        <dbReference type="SAM" id="SignalP"/>
    </source>
</evidence>
<organism evidence="2 3">
    <name type="scientific">Algoriphagus locisalis</name>
    <dbReference type="NCBI Taxonomy" id="305507"/>
    <lineage>
        <taxon>Bacteria</taxon>
        <taxon>Pseudomonadati</taxon>
        <taxon>Bacteroidota</taxon>
        <taxon>Cytophagia</taxon>
        <taxon>Cytophagales</taxon>
        <taxon>Cyclobacteriaceae</taxon>
        <taxon>Algoriphagus</taxon>
    </lineage>
</organism>
<dbReference type="OrthoDB" id="862900at2"/>
<feature type="signal peptide" evidence="1">
    <location>
        <begin position="1"/>
        <end position="18"/>
    </location>
</feature>
<dbReference type="EMBL" id="FPBF01000002">
    <property type="protein sequence ID" value="SFT65075.1"/>
    <property type="molecule type" value="Genomic_DNA"/>
</dbReference>
<gene>
    <name evidence="2" type="ORF">SAMN04489724_1413</name>
</gene>
<evidence type="ECO:0000313" key="2">
    <source>
        <dbReference type="EMBL" id="SFT65075.1"/>
    </source>
</evidence>
<feature type="chain" id="PRO_5011682530" description="Beta-barrel porin-2, OmpL-like. bbp2" evidence="1">
    <location>
        <begin position="19"/>
        <end position="449"/>
    </location>
</feature>
<evidence type="ECO:0000313" key="3">
    <source>
        <dbReference type="Proteomes" id="UP000199673"/>
    </source>
</evidence>
<name>A0A1I6ZR79_9BACT</name>
<protein>
    <recommendedName>
        <fullName evidence="4">Beta-barrel porin-2, OmpL-like. bbp2</fullName>
    </recommendedName>
</protein>
<evidence type="ECO:0008006" key="4">
    <source>
        <dbReference type="Google" id="ProtNLM"/>
    </source>
</evidence>
<accession>A0A1I6ZR79</accession>
<dbReference type="RefSeq" id="WP_091691999.1">
    <property type="nucleotide sequence ID" value="NZ_FPBF01000002.1"/>
</dbReference>
<dbReference type="AlphaFoldDB" id="A0A1I6ZR79"/>
<dbReference type="STRING" id="305507.SAMN04489724_1413"/>